<dbReference type="AlphaFoldDB" id="A0A2G1VCB7"/>
<dbReference type="Pfam" id="PF03372">
    <property type="entry name" value="Exo_endo_phos"/>
    <property type="match status" value="1"/>
</dbReference>
<feature type="domain" description="Endonuclease/exonuclease/phosphatase" evidence="3">
    <location>
        <begin position="106"/>
        <end position="311"/>
    </location>
</feature>
<protein>
    <submittedName>
        <fullName evidence="4">Endonuclease</fullName>
    </submittedName>
</protein>
<keyword evidence="4" id="KW-0255">Endonuclease</keyword>
<dbReference type="GO" id="GO:0004519">
    <property type="term" value="F:endonuclease activity"/>
    <property type="evidence" value="ECO:0007669"/>
    <property type="project" value="UniProtKB-KW"/>
</dbReference>
<dbReference type="Proteomes" id="UP000229044">
    <property type="component" value="Unassembled WGS sequence"/>
</dbReference>
<keyword evidence="4" id="KW-0540">Nuclease</keyword>
<organism evidence="4 5">
    <name type="scientific">Marinobacter guineae</name>
    <dbReference type="NCBI Taxonomy" id="432303"/>
    <lineage>
        <taxon>Bacteria</taxon>
        <taxon>Pseudomonadati</taxon>
        <taxon>Pseudomonadota</taxon>
        <taxon>Gammaproteobacteria</taxon>
        <taxon>Pseudomonadales</taxon>
        <taxon>Marinobacteraceae</taxon>
        <taxon>Marinobacter</taxon>
    </lineage>
</organism>
<evidence type="ECO:0000256" key="1">
    <source>
        <dbReference type="SAM" id="MobiDB-lite"/>
    </source>
</evidence>
<keyword evidence="2" id="KW-1133">Transmembrane helix</keyword>
<evidence type="ECO:0000313" key="4">
    <source>
        <dbReference type="EMBL" id="PHQ24179.1"/>
    </source>
</evidence>
<comment type="caution">
    <text evidence="4">The sequence shown here is derived from an EMBL/GenBank/DDBJ whole genome shotgun (WGS) entry which is preliminary data.</text>
</comment>
<feature type="region of interest" description="Disordered" evidence="1">
    <location>
        <begin position="323"/>
        <end position="355"/>
    </location>
</feature>
<feature type="transmembrane region" description="Helical" evidence="2">
    <location>
        <begin position="6"/>
        <end position="23"/>
    </location>
</feature>
<feature type="compositionally biased region" description="Basic and acidic residues" evidence="1">
    <location>
        <begin position="341"/>
        <end position="355"/>
    </location>
</feature>
<keyword evidence="2" id="KW-0812">Transmembrane</keyword>
<keyword evidence="4" id="KW-0378">Hydrolase</keyword>
<dbReference type="OrthoDB" id="9796594at2"/>
<dbReference type="EMBL" id="NTFI01000005">
    <property type="protein sequence ID" value="PHQ24179.1"/>
    <property type="molecule type" value="Genomic_DNA"/>
</dbReference>
<dbReference type="InterPro" id="IPR005135">
    <property type="entry name" value="Endo/exonuclease/phosphatase"/>
</dbReference>
<feature type="transmembrane region" description="Helical" evidence="2">
    <location>
        <begin position="58"/>
        <end position="76"/>
    </location>
</feature>
<accession>A0A2G1VCB7</accession>
<dbReference type="Gene3D" id="3.60.10.10">
    <property type="entry name" value="Endonuclease/exonuclease/phosphatase"/>
    <property type="match status" value="1"/>
</dbReference>
<proteinExistence type="predicted"/>
<evidence type="ECO:0000259" key="3">
    <source>
        <dbReference type="Pfam" id="PF03372"/>
    </source>
</evidence>
<evidence type="ECO:0000313" key="5">
    <source>
        <dbReference type="Proteomes" id="UP000229044"/>
    </source>
</evidence>
<reference evidence="4 5" key="1">
    <citation type="submission" date="2017-09" db="EMBL/GenBank/DDBJ databases">
        <title>The draft genome sequences of Marinobacter guineae M3B.</title>
        <authorList>
            <person name="Cao J."/>
        </authorList>
    </citation>
    <scope>NUCLEOTIDE SEQUENCE [LARGE SCALE GENOMIC DNA]</scope>
    <source>
        <strain evidence="4 5">M3B</strain>
    </source>
</reference>
<dbReference type="InterPro" id="IPR036691">
    <property type="entry name" value="Endo/exonu/phosph_ase_sf"/>
</dbReference>
<keyword evidence="2" id="KW-0472">Membrane</keyword>
<feature type="transmembrane region" description="Helical" evidence="2">
    <location>
        <begin position="35"/>
        <end position="52"/>
    </location>
</feature>
<sequence>MKVVLIMMGLLVVIATALPLLRFNQWWIRIFDFPRGQITVAGIVLLALYLYFWDPYRIYESVVLGLLVLALGYQLVKMFPYTVLMPKQVLAAESRSDDARLSLLVANVLMDNREAEAFLAIVRKYDPDMILTVETDQWWEQALRTLEEKYPHTLKNPLDNTYGMLVYSRLKLIDPEIRFILKDSIPSMHMQVQLPSGDRVFMHFVHPDPPNPKYATETTERDAEVLIVGREVEKRDKPTIIAGDFNDVAWSQTTNLFQKTSGLLDPRVGRGMYNSYNAKNPLLRWPLDHVFHSDHFKLVRMEKGPAWGSDHFPIFIELSLESGAEAAQEEPDTTPAEGDQVDEKIEDGKQQTDTH</sequence>
<keyword evidence="5" id="KW-1185">Reference proteome</keyword>
<gene>
    <name evidence="4" type="ORF">CLH62_14710</name>
</gene>
<evidence type="ECO:0000256" key="2">
    <source>
        <dbReference type="SAM" id="Phobius"/>
    </source>
</evidence>
<dbReference type="SUPFAM" id="SSF56219">
    <property type="entry name" value="DNase I-like"/>
    <property type="match status" value="1"/>
</dbReference>
<name>A0A2G1VCB7_9GAMM</name>